<dbReference type="Proteomes" id="UP000774326">
    <property type="component" value="Unassembled WGS sequence"/>
</dbReference>
<proteinExistence type="predicted"/>
<accession>A0A9P8Q1R7</accession>
<reference evidence="1" key="1">
    <citation type="journal article" date="2021" name="Open Biol.">
        <title>Shared evolutionary footprints suggest mitochondrial oxidative damage underlies multiple complex I losses in fungi.</title>
        <authorList>
            <person name="Schikora-Tamarit M.A."/>
            <person name="Marcet-Houben M."/>
            <person name="Nosek J."/>
            <person name="Gabaldon T."/>
        </authorList>
    </citation>
    <scope>NUCLEOTIDE SEQUENCE</scope>
    <source>
        <strain evidence="1">CBS2887</strain>
    </source>
</reference>
<protein>
    <submittedName>
        <fullName evidence="1">Uncharacterized protein</fullName>
    </submittedName>
</protein>
<dbReference type="AlphaFoldDB" id="A0A9P8Q1R7"/>
<dbReference type="EMBL" id="JAEUBG010003831">
    <property type="protein sequence ID" value="KAH3682267.1"/>
    <property type="molecule type" value="Genomic_DNA"/>
</dbReference>
<reference evidence="1" key="2">
    <citation type="submission" date="2021-01" db="EMBL/GenBank/DDBJ databases">
        <authorList>
            <person name="Schikora-Tamarit M.A."/>
        </authorList>
    </citation>
    <scope>NUCLEOTIDE SEQUENCE</scope>
    <source>
        <strain evidence="1">CBS2887</strain>
    </source>
</reference>
<gene>
    <name evidence="1" type="ORF">WICPIJ_006777</name>
</gene>
<comment type="caution">
    <text evidence="1">The sequence shown here is derived from an EMBL/GenBank/DDBJ whole genome shotgun (WGS) entry which is preliminary data.</text>
</comment>
<sequence>MATVPVRITHKNLSLSVSHGDGIRMRSSTSTDTDNLIDLIWEFLTISQRLHPTHRGTNTCIKLADVEMITYQTILSSSHIVNRQNRESSGVSLIIRLRINRRRPCGTITATNDIRTDDKVLVRVQRFVWAYEVLPPTWFHVI</sequence>
<name>A0A9P8Q1R7_WICPI</name>
<evidence type="ECO:0000313" key="1">
    <source>
        <dbReference type="EMBL" id="KAH3682267.1"/>
    </source>
</evidence>
<keyword evidence="2" id="KW-1185">Reference proteome</keyword>
<evidence type="ECO:0000313" key="2">
    <source>
        <dbReference type="Proteomes" id="UP000774326"/>
    </source>
</evidence>
<organism evidence="1 2">
    <name type="scientific">Wickerhamomyces pijperi</name>
    <name type="common">Yeast</name>
    <name type="synonym">Pichia pijperi</name>
    <dbReference type="NCBI Taxonomy" id="599730"/>
    <lineage>
        <taxon>Eukaryota</taxon>
        <taxon>Fungi</taxon>
        <taxon>Dikarya</taxon>
        <taxon>Ascomycota</taxon>
        <taxon>Saccharomycotina</taxon>
        <taxon>Saccharomycetes</taxon>
        <taxon>Phaffomycetales</taxon>
        <taxon>Wickerhamomycetaceae</taxon>
        <taxon>Wickerhamomyces</taxon>
    </lineage>
</organism>